<comment type="caution">
    <text evidence="1">The sequence shown here is derived from an EMBL/GenBank/DDBJ whole genome shotgun (WGS) entry which is preliminary data.</text>
</comment>
<dbReference type="OrthoDB" id="10361644at2759"/>
<name>A0A368EWD7_ANCCA</name>
<sequence length="230" mass="25358">MFCHSYQLQAMVNMEVPPPFEGMNGFVNGFNPMAGVAFQHKCLVFSQLFFPKRNVAEIRYPFFSLFVEDQPLVPFGVPPPNAGVLSPSSSAALGEEMSRTCLRLANWLVDTPQLVAAIPPECRQSRLWMRLDSAGREMMGCDMVGSLLAVATELSPTLGKAHRRLGDWAFYSAETAANEKDKPLFDKNYRMLLGEAVPQSTLDGLWKALNSANSVAQLRENVVAALPNDS</sequence>
<keyword evidence="2" id="KW-1185">Reference proteome</keyword>
<feature type="non-terminal residue" evidence="1">
    <location>
        <position position="230"/>
    </location>
</feature>
<gene>
    <name evidence="1" type="ORF">ANCCAN_30280</name>
</gene>
<organism evidence="1 2">
    <name type="scientific">Ancylostoma caninum</name>
    <name type="common">Dog hookworm</name>
    <dbReference type="NCBI Taxonomy" id="29170"/>
    <lineage>
        <taxon>Eukaryota</taxon>
        <taxon>Metazoa</taxon>
        <taxon>Ecdysozoa</taxon>
        <taxon>Nematoda</taxon>
        <taxon>Chromadorea</taxon>
        <taxon>Rhabditida</taxon>
        <taxon>Rhabditina</taxon>
        <taxon>Rhabditomorpha</taxon>
        <taxon>Strongyloidea</taxon>
        <taxon>Ancylostomatidae</taxon>
        <taxon>Ancylostomatinae</taxon>
        <taxon>Ancylostoma</taxon>
    </lineage>
</organism>
<reference evidence="1 2" key="1">
    <citation type="submission" date="2014-10" db="EMBL/GenBank/DDBJ databases">
        <title>Draft genome of the hookworm Ancylostoma caninum.</title>
        <authorList>
            <person name="Mitreva M."/>
        </authorList>
    </citation>
    <scope>NUCLEOTIDE SEQUENCE [LARGE SCALE GENOMIC DNA]</scope>
    <source>
        <strain evidence="1 2">Baltimore</strain>
    </source>
</reference>
<dbReference type="STRING" id="29170.A0A368EWD7"/>
<evidence type="ECO:0000313" key="2">
    <source>
        <dbReference type="Proteomes" id="UP000252519"/>
    </source>
</evidence>
<evidence type="ECO:0000313" key="1">
    <source>
        <dbReference type="EMBL" id="RCN24031.1"/>
    </source>
</evidence>
<dbReference type="EMBL" id="JOJR01024280">
    <property type="protein sequence ID" value="RCN24031.1"/>
    <property type="molecule type" value="Genomic_DNA"/>
</dbReference>
<proteinExistence type="predicted"/>
<accession>A0A368EWD7</accession>
<dbReference type="AlphaFoldDB" id="A0A368EWD7"/>
<dbReference type="Proteomes" id="UP000252519">
    <property type="component" value="Unassembled WGS sequence"/>
</dbReference>
<protein>
    <submittedName>
        <fullName evidence="1">Uncharacterized protein</fullName>
    </submittedName>
</protein>